<evidence type="ECO:0000313" key="2">
    <source>
        <dbReference type="Proteomes" id="UP000315289"/>
    </source>
</evidence>
<dbReference type="AlphaFoldDB" id="A0A557SSW0"/>
<comment type="caution">
    <text evidence="1">The sequence shown here is derived from an EMBL/GenBank/DDBJ whole genome shotgun (WGS) entry which is preliminary data.</text>
</comment>
<reference evidence="1 2" key="1">
    <citation type="journal article" date="2019" name="Front. Microbiol.">
        <title>Ammonia Oxidation by the Arctic Terrestrial Thaumarchaeote Candidatus Nitrosocosmicus arcticus Is Stimulated by Increasing Temperatures.</title>
        <authorList>
            <person name="Alves R.J.E."/>
            <person name="Kerou M."/>
            <person name="Zappe A."/>
            <person name="Bittner R."/>
            <person name="Abby S.S."/>
            <person name="Schmidt H.A."/>
            <person name="Pfeifer K."/>
            <person name="Schleper C."/>
        </authorList>
    </citation>
    <scope>NUCLEOTIDE SEQUENCE [LARGE SCALE GENOMIC DNA]</scope>
    <source>
        <strain evidence="1 2">Kfb</strain>
    </source>
</reference>
<protein>
    <submittedName>
        <fullName evidence="1">Uncharacterized protein</fullName>
    </submittedName>
</protein>
<dbReference type="Proteomes" id="UP000315289">
    <property type="component" value="Unassembled WGS sequence"/>
</dbReference>
<proteinExistence type="predicted"/>
<evidence type="ECO:0000313" key="1">
    <source>
        <dbReference type="EMBL" id="TVP39699.1"/>
    </source>
</evidence>
<accession>A0A557SSW0</accession>
<name>A0A557SSW0_9ARCH</name>
<sequence length="49" mass="5770">MWYTAITITLVCTKSINHKFVIRQSENKVVSLVVQDFNNEEFCHIRLSL</sequence>
<gene>
    <name evidence="1" type="ORF">NARC_130038</name>
</gene>
<keyword evidence="2" id="KW-1185">Reference proteome</keyword>
<organism evidence="1 2">
    <name type="scientific">Candidatus Nitrosocosmicus arcticus</name>
    <dbReference type="NCBI Taxonomy" id="2035267"/>
    <lineage>
        <taxon>Archaea</taxon>
        <taxon>Nitrososphaerota</taxon>
        <taxon>Nitrososphaeria</taxon>
        <taxon>Nitrososphaerales</taxon>
        <taxon>Nitrososphaeraceae</taxon>
        <taxon>Candidatus Nitrosocosmicus</taxon>
    </lineage>
</organism>
<dbReference type="EMBL" id="VOAH01000013">
    <property type="protein sequence ID" value="TVP39699.1"/>
    <property type="molecule type" value="Genomic_DNA"/>
</dbReference>